<comment type="caution">
    <text evidence="2">The sequence shown here is derived from an EMBL/GenBank/DDBJ whole genome shotgun (WGS) entry which is preliminary data.</text>
</comment>
<protein>
    <submittedName>
        <fullName evidence="2">Aldehyde dehydrogenase</fullName>
    </submittedName>
</protein>
<sequence length="38" mass="4338">MKWSDEEDVVKKANALERGLGASVWSKDFERATRIADQ</sequence>
<dbReference type="Pfam" id="PF00171">
    <property type="entry name" value="Aldedh"/>
    <property type="match status" value="1"/>
</dbReference>
<proteinExistence type="predicted"/>
<reference evidence="3" key="2">
    <citation type="submission" date="2016-02" db="EMBL/GenBank/DDBJ databases">
        <title>Genome sequencing of Aspergillus luchuensis NBRC 4314.</title>
        <authorList>
            <person name="Yamada O."/>
        </authorList>
    </citation>
    <scope>NUCLEOTIDE SEQUENCE [LARGE SCALE GENOMIC DNA]</scope>
    <source>
        <strain evidence="3">RIB 2604</strain>
    </source>
</reference>
<dbReference type="Proteomes" id="UP000075230">
    <property type="component" value="Unassembled WGS sequence"/>
</dbReference>
<evidence type="ECO:0000313" key="3">
    <source>
        <dbReference type="Proteomes" id="UP000075230"/>
    </source>
</evidence>
<dbReference type="GO" id="GO:0016620">
    <property type="term" value="F:oxidoreductase activity, acting on the aldehyde or oxo group of donors, NAD or NADP as acceptor"/>
    <property type="evidence" value="ECO:0007669"/>
    <property type="project" value="InterPro"/>
</dbReference>
<evidence type="ECO:0000313" key="2">
    <source>
        <dbReference type="EMBL" id="GAT21386.1"/>
    </source>
</evidence>
<dbReference type="InterPro" id="IPR016161">
    <property type="entry name" value="Ald_DH/histidinol_DH"/>
</dbReference>
<evidence type="ECO:0000259" key="1">
    <source>
        <dbReference type="Pfam" id="PF00171"/>
    </source>
</evidence>
<reference evidence="2 3" key="1">
    <citation type="journal article" date="2016" name="DNA Res.">
        <title>Genome sequence of Aspergillus luchuensis NBRC 4314.</title>
        <authorList>
            <person name="Yamada O."/>
            <person name="Machida M."/>
            <person name="Hosoyama A."/>
            <person name="Goto M."/>
            <person name="Takahashi T."/>
            <person name="Futagami T."/>
            <person name="Yamagata Y."/>
            <person name="Takeuchi M."/>
            <person name="Kobayashi T."/>
            <person name="Koike H."/>
            <person name="Abe K."/>
            <person name="Asai K."/>
            <person name="Arita M."/>
            <person name="Fujita N."/>
            <person name="Fukuda K."/>
            <person name="Higa K."/>
            <person name="Horikawa H."/>
            <person name="Ishikawa T."/>
            <person name="Jinno K."/>
            <person name="Kato Y."/>
            <person name="Kirimura K."/>
            <person name="Mizutani O."/>
            <person name="Nakasone K."/>
            <person name="Sano M."/>
            <person name="Shiraishi Y."/>
            <person name="Tsukahara M."/>
            <person name="Gomi K."/>
        </authorList>
    </citation>
    <scope>NUCLEOTIDE SEQUENCE [LARGE SCALE GENOMIC DNA]</scope>
    <source>
        <strain evidence="2 3">RIB 2604</strain>
    </source>
</reference>
<feature type="domain" description="Aldehyde dehydrogenase" evidence="1">
    <location>
        <begin position="1"/>
        <end position="38"/>
    </location>
</feature>
<dbReference type="AlphaFoldDB" id="A0A146F5Q8"/>
<dbReference type="SUPFAM" id="SSF53720">
    <property type="entry name" value="ALDH-like"/>
    <property type="match status" value="1"/>
</dbReference>
<dbReference type="InterPro" id="IPR016163">
    <property type="entry name" value="Ald_DH_C"/>
</dbReference>
<dbReference type="EMBL" id="BCWF01000010">
    <property type="protein sequence ID" value="GAT21386.1"/>
    <property type="molecule type" value="Genomic_DNA"/>
</dbReference>
<dbReference type="Gene3D" id="3.40.309.10">
    <property type="entry name" value="Aldehyde Dehydrogenase, Chain A, domain 2"/>
    <property type="match status" value="1"/>
</dbReference>
<accession>A0A146F5Q8</accession>
<dbReference type="InterPro" id="IPR015590">
    <property type="entry name" value="Aldehyde_DH_dom"/>
</dbReference>
<name>A0A146F5Q8_ASPKA</name>
<gene>
    <name evidence="2" type="ORF">RIB2604_01002750</name>
</gene>
<organism evidence="2 3">
    <name type="scientific">Aspergillus kawachii</name>
    <name type="common">White koji mold</name>
    <name type="synonym">Aspergillus awamori var. kawachi</name>
    <dbReference type="NCBI Taxonomy" id="1069201"/>
    <lineage>
        <taxon>Eukaryota</taxon>
        <taxon>Fungi</taxon>
        <taxon>Dikarya</taxon>
        <taxon>Ascomycota</taxon>
        <taxon>Pezizomycotina</taxon>
        <taxon>Eurotiomycetes</taxon>
        <taxon>Eurotiomycetidae</taxon>
        <taxon>Eurotiales</taxon>
        <taxon>Aspergillaceae</taxon>
        <taxon>Aspergillus</taxon>
        <taxon>Aspergillus subgen. Circumdati</taxon>
    </lineage>
</organism>